<dbReference type="Proteomes" id="UP000662931">
    <property type="component" value="Chromosome 4"/>
</dbReference>
<accession>A0A875RQH4</accession>
<feature type="domain" description="GP-PDE" evidence="1">
    <location>
        <begin position="6"/>
        <end position="262"/>
    </location>
</feature>
<keyword evidence="3" id="KW-1185">Reference proteome</keyword>
<evidence type="ECO:0000313" key="2">
    <source>
        <dbReference type="EMBL" id="QPG76970.1"/>
    </source>
</evidence>
<dbReference type="Pfam" id="PF03009">
    <property type="entry name" value="GDPD"/>
    <property type="match status" value="1"/>
</dbReference>
<protein>
    <recommendedName>
        <fullName evidence="1">GP-PDE domain-containing protein</fullName>
    </recommendedName>
</protein>
<evidence type="ECO:0000313" key="3">
    <source>
        <dbReference type="Proteomes" id="UP000662931"/>
    </source>
</evidence>
<dbReference type="AlphaFoldDB" id="A0A875RQH4"/>
<dbReference type="GO" id="GO:0008081">
    <property type="term" value="F:phosphoric diester hydrolase activity"/>
    <property type="evidence" value="ECO:0007669"/>
    <property type="project" value="InterPro"/>
</dbReference>
<dbReference type="OrthoDB" id="1058301at2759"/>
<proteinExistence type="predicted"/>
<gene>
    <name evidence="2" type="ORF">FOA43_004364</name>
</gene>
<dbReference type="Gene3D" id="3.20.20.190">
    <property type="entry name" value="Phosphatidylinositol (PI) phosphodiesterase"/>
    <property type="match status" value="1"/>
</dbReference>
<dbReference type="GeneID" id="62197764"/>
<dbReference type="SUPFAM" id="SSF51695">
    <property type="entry name" value="PLC-like phosphodiesterases"/>
    <property type="match status" value="1"/>
</dbReference>
<sequence>MSRASPVLAGHRGFKYAWPENTIRSYDAAVDAGCDVVETDLHISKDNIIVICHDSDTTRVFGKRYDVTQEKYTETLSVLRTIREPHLPMPTLTEVFQWCKEKCAKTHRNIKLMLDIKRDCDPDLLLKLLLADLTEVGPNIEYWYDKLIFGMWDSRYYCKEMDPFQIINITFDVNVSKQVVQEIIAKGGHVFAVSILSLILYNGSLSRQFYDFCNENHLKIWFWTINLKKEADDAVKFCTLPSGKSMLAGLVTDDPLSVAAEKEESLGLKYHILLFLKKNLYLLFLFLLHRKFNMLPIFKLLKSIGFI</sequence>
<dbReference type="PROSITE" id="PS51704">
    <property type="entry name" value="GP_PDE"/>
    <property type="match status" value="1"/>
</dbReference>
<dbReference type="InterPro" id="IPR030395">
    <property type="entry name" value="GP_PDE_dom"/>
</dbReference>
<reference evidence="2" key="1">
    <citation type="submission" date="2020-10" db="EMBL/GenBank/DDBJ databases">
        <authorList>
            <person name="Roach M.J.R."/>
        </authorList>
    </citation>
    <scope>NUCLEOTIDE SEQUENCE</scope>
    <source>
        <strain evidence="2">CBS 1945</strain>
    </source>
</reference>
<name>A0A875RQH4_EENNA</name>
<evidence type="ECO:0000259" key="1">
    <source>
        <dbReference type="PROSITE" id="PS51704"/>
    </source>
</evidence>
<organism evidence="2 3">
    <name type="scientific">Eeniella nana</name>
    <name type="common">Yeast</name>
    <name type="synonym">Brettanomyces nanus</name>
    <dbReference type="NCBI Taxonomy" id="13502"/>
    <lineage>
        <taxon>Eukaryota</taxon>
        <taxon>Fungi</taxon>
        <taxon>Dikarya</taxon>
        <taxon>Ascomycota</taxon>
        <taxon>Saccharomycotina</taxon>
        <taxon>Pichiomycetes</taxon>
        <taxon>Pichiales</taxon>
        <taxon>Pichiaceae</taxon>
        <taxon>Brettanomyces</taxon>
    </lineage>
</organism>
<dbReference type="KEGG" id="bnn:FOA43_004364"/>
<dbReference type="EMBL" id="CP064815">
    <property type="protein sequence ID" value="QPG76970.1"/>
    <property type="molecule type" value="Genomic_DNA"/>
</dbReference>
<dbReference type="RefSeq" id="XP_038780535.1">
    <property type="nucleotide sequence ID" value="XM_038924607.1"/>
</dbReference>
<dbReference type="GO" id="GO:0006629">
    <property type="term" value="P:lipid metabolic process"/>
    <property type="evidence" value="ECO:0007669"/>
    <property type="project" value="InterPro"/>
</dbReference>
<dbReference type="PANTHER" id="PTHR43805">
    <property type="entry name" value="GLYCEROPHOSPHORYL DIESTER PHOSPHODIESTERASE"/>
    <property type="match status" value="1"/>
</dbReference>
<dbReference type="PANTHER" id="PTHR43805:SF1">
    <property type="entry name" value="GP-PDE DOMAIN-CONTAINING PROTEIN"/>
    <property type="match status" value="1"/>
</dbReference>
<dbReference type="InterPro" id="IPR017946">
    <property type="entry name" value="PLC-like_Pdiesterase_TIM-brl"/>
</dbReference>